<feature type="coiled-coil region" evidence="15">
    <location>
        <begin position="49"/>
        <end position="116"/>
    </location>
</feature>
<name>A0AA45WVE9_9CLOT</name>
<dbReference type="InterPro" id="IPR002146">
    <property type="entry name" value="ATP_synth_b/b'su_bac/chlpt"/>
</dbReference>
<keyword evidence="3 13" id="KW-1003">Cell membrane</keyword>
<dbReference type="PANTHER" id="PTHR33445">
    <property type="entry name" value="ATP SYNTHASE SUBUNIT B', CHLOROPLASTIC"/>
    <property type="match status" value="1"/>
</dbReference>
<evidence type="ECO:0000256" key="4">
    <source>
        <dbReference type="ARBA" id="ARBA00022547"/>
    </source>
</evidence>
<reference evidence="16" key="1">
    <citation type="submission" date="2017-05" db="EMBL/GenBank/DDBJ databases">
        <authorList>
            <person name="Varghese N."/>
            <person name="Submissions S."/>
        </authorList>
    </citation>
    <scope>NUCLEOTIDE SEQUENCE</scope>
    <source>
        <strain evidence="16">Su22</strain>
    </source>
</reference>
<keyword evidence="6 13" id="KW-0375">Hydrogen ion transport</keyword>
<proteinExistence type="inferred from homology"/>
<dbReference type="Pfam" id="PF00430">
    <property type="entry name" value="ATP-synt_B"/>
    <property type="match status" value="1"/>
</dbReference>
<evidence type="ECO:0000256" key="12">
    <source>
        <dbReference type="ARBA" id="ARBA00037847"/>
    </source>
</evidence>
<dbReference type="CDD" id="cd06503">
    <property type="entry name" value="ATP-synt_Fo_b"/>
    <property type="match status" value="1"/>
</dbReference>
<feature type="transmembrane region" description="Helical" evidence="13">
    <location>
        <begin position="12"/>
        <end position="31"/>
    </location>
</feature>
<evidence type="ECO:0000256" key="5">
    <source>
        <dbReference type="ARBA" id="ARBA00022692"/>
    </source>
</evidence>
<evidence type="ECO:0000256" key="8">
    <source>
        <dbReference type="ARBA" id="ARBA00023065"/>
    </source>
</evidence>
<organism evidence="16 17">
    <name type="scientific">Anoxynatronum buryatiense</name>
    <dbReference type="NCBI Taxonomy" id="489973"/>
    <lineage>
        <taxon>Bacteria</taxon>
        <taxon>Bacillati</taxon>
        <taxon>Bacillota</taxon>
        <taxon>Clostridia</taxon>
        <taxon>Eubacteriales</taxon>
        <taxon>Clostridiaceae</taxon>
        <taxon>Anoxynatronum</taxon>
    </lineage>
</organism>
<sequence length="168" mass="19790">MQQGLVELSWTFAFQIINAIVIFLLLRHFLFKPVTEYMAKRTQSIEDQLAGAQEKEDEALALKAQYEEKLSGIREERNEMLKEAARKGEERGEILIQEAREEIRKMEERSRLDLEREKTKAINEFKNQISELAVLAAAQVMEQELDQQKHDAMIQEFIEKVGREKWQH</sequence>
<evidence type="ECO:0000256" key="9">
    <source>
        <dbReference type="ARBA" id="ARBA00023136"/>
    </source>
</evidence>
<protein>
    <recommendedName>
        <fullName evidence="13">ATP synthase subunit b</fullName>
    </recommendedName>
    <alternativeName>
        <fullName evidence="13">ATP synthase F(0) sector subunit b</fullName>
    </alternativeName>
    <alternativeName>
        <fullName evidence="13">ATPase subunit I</fullName>
    </alternativeName>
    <alternativeName>
        <fullName evidence="13">F-type ATPase subunit b</fullName>
        <shortName evidence="13">F-ATPase subunit b</shortName>
    </alternativeName>
</protein>
<evidence type="ECO:0000256" key="11">
    <source>
        <dbReference type="ARBA" id="ARBA00025198"/>
    </source>
</evidence>
<dbReference type="PANTHER" id="PTHR33445:SF1">
    <property type="entry name" value="ATP SYNTHASE SUBUNIT B"/>
    <property type="match status" value="1"/>
</dbReference>
<keyword evidence="7 13" id="KW-1133">Transmembrane helix</keyword>
<accession>A0AA45WVE9</accession>
<keyword evidence="10 13" id="KW-0066">ATP synthesis</keyword>
<evidence type="ECO:0000313" key="16">
    <source>
        <dbReference type="EMBL" id="SMP52370.1"/>
    </source>
</evidence>
<evidence type="ECO:0000256" key="6">
    <source>
        <dbReference type="ARBA" id="ARBA00022781"/>
    </source>
</evidence>
<dbReference type="InterPro" id="IPR050059">
    <property type="entry name" value="ATP_synthase_B_chain"/>
</dbReference>
<dbReference type="GO" id="GO:0012505">
    <property type="term" value="C:endomembrane system"/>
    <property type="evidence" value="ECO:0007669"/>
    <property type="project" value="UniProtKB-SubCell"/>
</dbReference>
<dbReference type="GO" id="GO:0046933">
    <property type="term" value="F:proton-transporting ATP synthase activity, rotational mechanism"/>
    <property type="evidence" value="ECO:0007669"/>
    <property type="project" value="UniProtKB-UniRule"/>
</dbReference>
<dbReference type="GO" id="GO:0005886">
    <property type="term" value="C:plasma membrane"/>
    <property type="evidence" value="ECO:0007669"/>
    <property type="project" value="UniProtKB-SubCell"/>
</dbReference>
<dbReference type="EMBL" id="FXUF01000004">
    <property type="protein sequence ID" value="SMP52370.1"/>
    <property type="molecule type" value="Genomic_DNA"/>
</dbReference>
<evidence type="ECO:0000256" key="13">
    <source>
        <dbReference type="HAMAP-Rule" id="MF_01398"/>
    </source>
</evidence>
<evidence type="ECO:0000256" key="2">
    <source>
        <dbReference type="ARBA" id="ARBA00022448"/>
    </source>
</evidence>
<dbReference type="AlphaFoldDB" id="A0AA45WVE9"/>
<comment type="similarity">
    <text evidence="1 13 14">Belongs to the ATPase B chain family.</text>
</comment>
<keyword evidence="15" id="KW-0175">Coiled coil</keyword>
<evidence type="ECO:0000256" key="1">
    <source>
        <dbReference type="ARBA" id="ARBA00005513"/>
    </source>
</evidence>
<dbReference type="GO" id="GO:0045259">
    <property type="term" value="C:proton-transporting ATP synthase complex"/>
    <property type="evidence" value="ECO:0007669"/>
    <property type="project" value="UniProtKB-KW"/>
</dbReference>
<dbReference type="GO" id="GO:0046961">
    <property type="term" value="F:proton-transporting ATPase activity, rotational mechanism"/>
    <property type="evidence" value="ECO:0007669"/>
    <property type="project" value="TreeGrafter"/>
</dbReference>
<dbReference type="RefSeq" id="WP_283408884.1">
    <property type="nucleotide sequence ID" value="NZ_FXUF01000004.1"/>
</dbReference>
<keyword evidence="8 13" id="KW-0406">Ion transport</keyword>
<evidence type="ECO:0000256" key="7">
    <source>
        <dbReference type="ARBA" id="ARBA00022989"/>
    </source>
</evidence>
<evidence type="ECO:0000256" key="3">
    <source>
        <dbReference type="ARBA" id="ARBA00022475"/>
    </source>
</evidence>
<keyword evidence="5 13" id="KW-0812">Transmembrane</keyword>
<evidence type="ECO:0000256" key="14">
    <source>
        <dbReference type="RuleBase" id="RU003848"/>
    </source>
</evidence>
<dbReference type="InterPro" id="IPR005864">
    <property type="entry name" value="ATP_synth_F0_bsu_bac"/>
</dbReference>
<dbReference type="Proteomes" id="UP001158066">
    <property type="component" value="Unassembled WGS sequence"/>
</dbReference>
<evidence type="ECO:0000313" key="17">
    <source>
        <dbReference type="Proteomes" id="UP001158066"/>
    </source>
</evidence>
<evidence type="ECO:0000256" key="15">
    <source>
        <dbReference type="SAM" id="Coils"/>
    </source>
</evidence>
<keyword evidence="4 13" id="KW-0138">CF(0)</keyword>
<keyword evidence="17" id="KW-1185">Reference proteome</keyword>
<dbReference type="NCBIfam" id="TIGR01144">
    <property type="entry name" value="ATP_synt_b"/>
    <property type="match status" value="1"/>
</dbReference>
<comment type="subcellular location">
    <subcellularLocation>
        <location evidence="13">Cell membrane</location>
        <topology evidence="13">Single-pass membrane protein</topology>
    </subcellularLocation>
    <subcellularLocation>
        <location evidence="12">Endomembrane system</location>
        <topology evidence="12">Single-pass membrane protein</topology>
    </subcellularLocation>
</comment>
<comment type="subunit">
    <text evidence="13">F-type ATPases have 2 components, F(1) - the catalytic core - and F(0) - the membrane proton channel. F(1) has five subunits: alpha(3), beta(3), gamma(1), delta(1), epsilon(1). F(0) has three main subunits: a(1), b(2) and c(10-14). The alpha and beta chains form an alternating ring which encloses part of the gamma chain. F(1) is attached to F(0) by a central stalk formed by the gamma and epsilon chains, while a peripheral stalk is formed by the delta and b chains.</text>
</comment>
<evidence type="ECO:0000256" key="10">
    <source>
        <dbReference type="ARBA" id="ARBA00023310"/>
    </source>
</evidence>
<keyword evidence="9 13" id="KW-0472">Membrane</keyword>
<comment type="function">
    <text evidence="13">Component of the F(0) channel, it forms part of the peripheral stalk, linking F(1) to F(0).</text>
</comment>
<comment type="function">
    <text evidence="11 13">F(1)F(0) ATP synthase produces ATP from ADP in the presence of a proton or sodium gradient. F-type ATPases consist of two structural domains, F(1) containing the extramembraneous catalytic core and F(0) containing the membrane proton channel, linked together by a central stalk and a peripheral stalk. During catalysis, ATP synthesis in the catalytic domain of F(1) is coupled via a rotary mechanism of the central stalk subunits to proton translocation.</text>
</comment>
<dbReference type="HAMAP" id="MF_01398">
    <property type="entry name" value="ATP_synth_b_bprime"/>
    <property type="match status" value="1"/>
</dbReference>
<comment type="caution">
    <text evidence="16">The sequence shown here is derived from an EMBL/GenBank/DDBJ whole genome shotgun (WGS) entry which is preliminary data.</text>
</comment>
<gene>
    <name evidence="13" type="primary">atpF</name>
    <name evidence="16" type="ORF">SAMN06296020_104222</name>
</gene>
<keyword evidence="2 13" id="KW-0813">Transport</keyword>